<evidence type="ECO:0000256" key="1">
    <source>
        <dbReference type="SAM" id="MobiDB-lite"/>
    </source>
</evidence>
<proteinExistence type="predicted"/>
<evidence type="ECO:0000313" key="2">
    <source>
        <dbReference type="EMBL" id="MCI41874.1"/>
    </source>
</evidence>
<feature type="compositionally biased region" description="Basic and acidic residues" evidence="1">
    <location>
        <begin position="1"/>
        <end position="19"/>
    </location>
</feature>
<keyword evidence="3" id="KW-1185">Reference proteome</keyword>
<organism evidence="2 3">
    <name type="scientific">Trifolium medium</name>
    <dbReference type="NCBI Taxonomy" id="97028"/>
    <lineage>
        <taxon>Eukaryota</taxon>
        <taxon>Viridiplantae</taxon>
        <taxon>Streptophyta</taxon>
        <taxon>Embryophyta</taxon>
        <taxon>Tracheophyta</taxon>
        <taxon>Spermatophyta</taxon>
        <taxon>Magnoliopsida</taxon>
        <taxon>eudicotyledons</taxon>
        <taxon>Gunneridae</taxon>
        <taxon>Pentapetalae</taxon>
        <taxon>rosids</taxon>
        <taxon>fabids</taxon>
        <taxon>Fabales</taxon>
        <taxon>Fabaceae</taxon>
        <taxon>Papilionoideae</taxon>
        <taxon>50 kb inversion clade</taxon>
        <taxon>NPAAA clade</taxon>
        <taxon>Hologalegina</taxon>
        <taxon>IRL clade</taxon>
        <taxon>Trifolieae</taxon>
        <taxon>Trifolium</taxon>
    </lineage>
</organism>
<dbReference type="AlphaFoldDB" id="A0A392S0L2"/>
<feature type="region of interest" description="Disordered" evidence="1">
    <location>
        <begin position="1"/>
        <end position="38"/>
    </location>
</feature>
<feature type="compositionally biased region" description="Acidic residues" evidence="1">
    <location>
        <begin position="20"/>
        <end position="30"/>
    </location>
</feature>
<name>A0A392S0L2_9FABA</name>
<accession>A0A392S0L2</accession>
<comment type="caution">
    <text evidence="2">The sequence shown here is derived from an EMBL/GenBank/DDBJ whole genome shotgun (WGS) entry which is preliminary data.</text>
</comment>
<dbReference type="Proteomes" id="UP000265520">
    <property type="component" value="Unassembled WGS sequence"/>
</dbReference>
<sequence length="60" mass="6404">VRGDNPTHDDDLESCHGEEMQSDVEADASDGETPALLEDAYDTMIETCGIVVGMTTDCPT</sequence>
<reference evidence="2 3" key="1">
    <citation type="journal article" date="2018" name="Front. Plant Sci.">
        <title>Red Clover (Trifolium pratense) and Zigzag Clover (T. medium) - A Picture of Genomic Similarities and Differences.</title>
        <authorList>
            <person name="Dluhosova J."/>
            <person name="Istvanek J."/>
            <person name="Nedelnik J."/>
            <person name="Repkova J."/>
        </authorList>
    </citation>
    <scope>NUCLEOTIDE SEQUENCE [LARGE SCALE GENOMIC DNA]</scope>
    <source>
        <strain evidence="3">cv. 10/8</strain>
        <tissue evidence="2">Leaf</tissue>
    </source>
</reference>
<evidence type="ECO:0000313" key="3">
    <source>
        <dbReference type="Proteomes" id="UP000265520"/>
    </source>
</evidence>
<dbReference type="EMBL" id="LXQA010297418">
    <property type="protein sequence ID" value="MCI41874.1"/>
    <property type="molecule type" value="Genomic_DNA"/>
</dbReference>
<protein>
    <submittedName>
        <fullName evidence="2">Uncharacterized protein</fullName>
    </submittedName>
</protein>
<feature type="non-terminal residue" evidence="2">
    <location>
        <position position="1"/>
    </location>
</feature>